<gene>
    <name evidence="3" type="primary">Dere\GG18173</name>
    <name evidence="3" type="synonym">dere_GLEANR_3035</name>
    <name evidence="3" type="synonym">GG18173</name>
    <name evidence="3" type="ORF">Dere_GG18173</name>
</gene>
<evidence type="ECO:0000313" key="4">
    <source>
        <dbReference type="Proteomes" id="UP000008711"/>
    </source>
</evidence>
<dbReference type="GO" id="GO:0000795">
    <property type="term" value="C:synaptonemal complex"/>
    <property type="evidence" value="ECO:0007669"/>
    <property type="project" value="EnsemblMetazoa"/>
</dbReference>
<name>B3NWV9_DROER</name>
<dbReference type="AlphaFoldDB" id="B3NWV9"/>
<dbReference type="HOGENOM" id="CLU_482577_0_0_1"/>
<dbReference type="GO" id="GO:0007130">
    <property type="term" value="P:synaptonemal complex assembly"/>
    <property type="evidence" value="ECO:0007669"/>
    <property type="project" value="EnsemblMetazoa"/>
</dbReference>
<protein>
    <submittedName>
        <fullName evidence="3">Uncharacterized protein</fullName>
    </submittedName>
</protein>
<proteinExistence type="predicted"/>
<keyword evidence="1" id="KW-0175">Coiled coil</keyword>
<dbReference type="KEGG" id="der:6550190"/>
<dbReference type="Proteomes" id="UP000008711">
    <property type="component" value="Unassembled WGS sequence"/>
</dbReference>
<feature type="compositionally biased region" description="Acidic residues" evidence="2">
    <location>
        <begin position="351"/>
        <end position="372"/>
    </location>
</feature>
<reference evidence="3 4" key="1">
    <citation type="journal article" date="2007" name="Nature">
        <title>Evolution of genes and genomes on the Drosophila phylogeny.</title>
        <authorList>
            <consortium name="Drosophila 12 Genomes Consortium"/>
            <person name="Clark A.G."/>
            <person name="Eisen M.B."/>
            <person name="Smith D.R."/>
            <person name="Bergman C.M."/>
            <person name="Oliver B."/>
            <person name="Markow T.A."/>
            <person name="Kaufman T.C."/>
            <person name="Kellis M."/>
            <person name="Gelbart W."/>
            <person name="Iyer V.N."/>
            <person name="Pollard D.A."/>
            <person name="Sackton T.B."/>
            <person name="Larracuente A.M."/>
            <person name="Singh N.D."/>
            <person name="Abad J.P."/>
            <person name="Abt D.N."/>
            <person name="Adryan B."/>
            <person name="Aguade M."/>
            <person name="Akashi H."/>
            <person name="Anderson W.W."/>
            <person name="Aquadro C.F."/>
            <person name="Ardell D.H."/>
            <person name="Arguello R."/>
            <person name="Artieri C.G."/>
            <person name="Barbash D.A."/>
            <person name="Barker D."/>
            <person name="Barsanti P."/>
            <person name="Batterham P."/>
            <person name="Batzoglou S."/>
            <person name="Begun D."/>
            <person name="Bhutkar A."/>
            <person name="Blanco E."/>
            <person name="Bosak S.A."/>
            <person name="Bradley R.K."/>
            <person name="Brand A.D."/>
            <person name="Brent M.R."/>
            <person name="Brooks A.N."/>
            <person name="Brown R.H."/>
            <person name="Butlin R.K."/>
            <person name="Caggese C."/>
            <person name="Calvi B.R."/>
            <person name="Bernardo de Carvalho A."/>
            <person name="Caspi A."/>
            <person name="Castrezana S."/>
            <person name="Celniker S.E."/>
            <person name="Chang J.L."/>
            <person name="Chapple C."/>
            <person name="Chatterji S."/>
            <person name="Chinwalla A."/>
            <person name="Civetta A."/>
            <person name="Clifton S.W."/>
            <person name="Comeron J.M."/>
            <person name="Costello J.C."/>
            <person name="Coyne J.A."/>
            <person name="Daub J."/>
            <person name="David R.G."/>
            <person name="Delcher A.L."/>
            <person name="Delehaunty K."/>
            <person name="Do C.B."/>
            <person name="Ebling H."/>
            <person name="Edwards K."/>
            <person name="Eickbush T."/>
            <person name="Evans J.D."/>
            <person name="Filipski A."/>
            <person name="Findeiss S."/>
            <person name="Freyhult E."/>
            <person name="Fulton L."/>
            <person name="Fulton R."/>
            <person name="Garcia A.C."/>
            <person name="Gardiner A."/>
            <person name="Garfield D.A."/>
            <person name="Garvin B.E."/>
            <person name="Gibson G."/>
            <person name="Gilbert D."/>
            <person name="Gnerre S."/>
            <person name="Godfrey J."/>
            <person name="Good R."/>
            <person name="Gotea V."/>
            <person name="Gravely B."/>
            <person name="Greenberg A.J."/>
            <person name="Griffiths-Jones S."/>
            <person name="Gross S."/>
            <person name="Guigo R."/>
            <person name="Gustafson E.A."/>
            <person name="Haerty W."/>
            <person name="Hahn M.W."/>
            <person name="Halligan D.L."/>
            <person name="Halpern A.L."/>
            <person name="Halter G.M."/>
            <person name="Han M.V."/>
            <person name="Heger A."/>
            <person name="Hillier L."/>
            <person name="Hinrichs A.S."/>
            <person name="Holmes I."/>
            <person name="Hoskins R.A."/>
            <person name="Hubisz M.J."/>
            <person name="Hultmark D."/>
            <person name="Huntley M.A."/>
            <person name="Jaffe D.B."/>
            <person name="Jagadeeshan S."/>
            <person name="Jeck W.R."/>
            <person name="Johnson J."/>
            <person name="Jones C.D."/>
            <person name="Jordan W.C."/>
            <person name="Karpen G.H."/>
            <person name="Kataoka E."/>
            <person name="Keightley P.D."/>
            <person name="Kheradpour P."/>
            <person name="Kirkness E.F."/>
            <person name="Koerich L.B."/>
            <person name="Kristiansen K."/>
            <person name="Kudrna D."/>
            <person name="Kulathinal R.J."/>
            <person name="Kumar S."/>
            <person name="Kwok R."/>
            <person name="Lander E."/>
            <person name="Langley C.H."/>
            <person name="Lapoint R."/>
            <person name="Lazzaro B.P."/>
            <person name="Lee S.J."/>
            <person name="Levesque L."/>
            <person name="Li R."/>
            <person name="Lin C.F."/>
            <person name="Lin M.F."/>
            <person name="Lindblad-Toh K."/>
            <person name="Llopart A."/>
            <person name="Long M."/>
            <person name="Low L."/>
            <person name="Lozovsky E."/>
            <person name="Lu J."/>
            <person name="Luo M."/>
            <person name="Machado C.A."/>
            <person name="Makalowski W."/>
            <person name="Marzo M."/>
            <person name="Matsuda M."/>
            <person name="Matzkin L."/>
            <person name="McAllister B."/>
            <person name="McBride C.S."/>
            <person name="McKernan B."/>
            <person name="McKernan K."/>
            <person name="Mendez-Lago M."/>
            <person name="Minx P."/>
            <person name="Mollenhauer M.U."/>
            <person name="Montooth K."/>
            <person name="Mount S.M."/>
            <person name="Mu X."/>
            <person name="Myers E."/>
            <person name="Negre B."/>
            <person name="Newfeld S."/>
            <person name="Nielsen R."/>
            <person name="Noor M.A."/>
            <person name="O'Grady P."/>
            <person name="Pachter L."/>
            <person name="Papaceit M."/>
            <person name="Parisi M.J."/>
            <person name="Parisi M."/>
            <person name="Parts L."/>
            <person name="Pedersen J.S."/>
            <person name="Pesole G."/>
            <person name="Phillippy A.M."/>
            <person name="Ponting C.P."/>
            <person name="Pop M."/>
            <person name="Porcelli D."/>
            <person name="Powell J.R."/>
            <person name="Prohaska S."/>
            <person name="Pruitt K."/>
            <person name="Puig M."/>
            <person name="Quesneville H."/>
            <person name="Ram K.R."/>
            <person name="Rand D."/>
            <person name="Rasmussen M.D."/>
            <person name="Reed L.K."/>
            <person name="Reenan R."/>
            <person name="Reily A."/>
            <person name="Remington K.A."/>
            <person name="Rieger T.T."/>
            <person name="Ritchie M.G."/>
            <person name="Robin C."/>
            <person name="Rogers Y.H."/>
            <person name="Rohde C."/>
            <person name="Rozas J."/>
            <person name="Rubenfield M.J."/>
            <person name="Ruiz A."/>
            <person name="Russo S."/>
            <person name="Salzberg S.L."/>
            <person name="Sanchez-Gracia A."/>
            <person name="Saranga D.J."/>
            <person name="Sato H."/>
            <person name="Schaeffer S.W."/>
            <person name="Schatz M.C."/>
            <person name="Schlenke T."/>
            <person name="Schwartz R."/>
            <person name="Segarra C."/>
            <person name="Singh R.S."/>
            <person name="Sirot L."/>
            <person name="Sirota M."/>
            <person name="Sisneros N.B."/>
            <person name="Smith C.D."/>
            <person name="Smith T.F."/>
            <person name="Spieth J."/>
            <person name="Stage D.E."/>
            <person name="Stark A."/>
            <person name="Stephan W."/>
            <person name="Strausberg R.L."/>
            <person name="Strempel S."/>
            <person name="Sturgill D."/>
            <person name="Sutton G."/>
            <person name="Sutton G.G."/>
            <person name="Tao W."/>
            <person name="Teichmann S."/>
            <person name="Tobari Y.N."/>
            <person name="Tomimura Y."/>
            <person name="Tsolas J.M."/>
            <person name="Valente V.L."/>
            <person name="Venter E."/>
            <person name="Venter J.C."/>
            <person name="Vicario S."/>
            <person name="Vieira F.G."/>
            <person name="Vilella A.J."/>
            <person name="Villasante A."/>
            <person name="Walenz B."/>
            <person name="Wang J."/>
            <person name="Wasserman M."/>
            <person name="Watts T."/>
            <person name="Wilson D."/>
            <person name="Wilson R.K."/>
            <person name="Wing R.A."/>
            <person name="Wolfner M.F."/>
            <person name="Wong A."/>
            <person name="Wong G.K."/>
            <person name="Wu C.I."/>
            <person name="Wu G."/>
            <person name="Yamamoto D."/>
            <person name="Yang H.P."/>
            <person name="Yang S.P."/>
            <person name="Yorke J.A."/>
            <person name="Yoshida K."/>
            <person name="Zdobnov E."/>
            <person name="Zhang P."/>
            <person name="Zhang Y."/>
            <person name="Zimin A.V."/>
            <person name="Baldwin J."/>
            <person name="Abdouelleil A."/>
            <person name="Abdulkadir J."/>
            <person name="Abebe A."/>
            <person name="Abera B."/>
            <person name="Abreu J."/>
            <person name="Acer S.C."/>
            <person name="Aftuck L."/>
            <person name="Alexander A."/>
            <person name="An P."/>
            <person name="Anderson E."/>
            <person name="Anderson S."/>
            <person name="Arachi H."/>
            <person name="Azer M."/>
            <person name="Bachantsang P."/>
            <person name="Barry A."/>
            <person name="Bayul T."/>
            <person name="Berlin A."/>
            <person name="Bessette D."/>
            <person name="Bloom T."/>
            <person name="Blye J."/>
            <person name="Boguslavskiy L."/>
            <person name="Bonnet C."/>
            <person name="Boukhgalter B."/>
            <person name="Bourzgui I."/>
            <person name="Brown A."/>
            <person name="Cahill P."/>
            <person name="Channer S."/>
            <person name="Cheshatsang Y."/>
            <person name="Chuda L."/>
            <person name="Citroen M."/>
            <person name="Collymore A."/>
            <person name="Cooke P."/>
            <person name="Costello M."/>
            <person name="D'Aco K."/>
            <person name="Daza R."/>
            <person name="De Haan G."/>
            <person name="DeGray S."/>
            <person name="DeMaso C."/>
            <person name="Dhargay N."/>
            <person name="Dooley K."/>
            <person name="Dooley E."/>
            <person name="Doricent M."/>
            <person name="Dorje P."/>
            <person name="Dorjee K."/>
            <person name="Dupes A."/>
            <person name="Elong R."/>
            <person name="Falk J."/>
            <person name="Farina A."/>
            <person name="Faro S."/>
            <person name="Ferguson D."/>
            <person name="Fisher S."/>
            <person name="Foley C.D."/>
            <person name="Franke A."/>
            <person name="Friedrich D."/>
            <person name="Gadbois L."/>
            <person name="Gearin G."/>
            <person name="Gearin C.R."/>
            <person name="Giannoukos G."/>
            <person name="Goode T."/>
            <person name="Graham J."/>
            <person name="Grandbois E."/>
            <person name="Grewal S."/>
            <person name="Gyaltsen K."/>
            <person name="Hafez N."/>
            <person name="Hagos B."/>
            <person name="Hall J."/>
            <person name="Henson C."/>
            <person name="Hollinger A."/>
            <person name="Honan T."/>
            <person name="Huard M.D."/>
            <person name="Hughes L."/>
            <person name="Hurhula B."/>
            <person name="Husby M.E."/>
            <person name="Kamat A."/>
            <person name="Kanga B."/>
            <person name="Kashin S."/>
            <person name="Khazanovich D."/>
            <person name="Kisner P."/>
            <person name="Lance K."/>
            <person name="Lara M."/>
            <person name="Lee W."/>
            <person name="Lennon N."/>
            <person name="Letendre F."/>
            <person name="LeVine R."/>
            <person name="Lipovsky A."/>
            <person name="Liu X."/>
            <person name="Liu J."/>
            <person name="Liu S."/>
            <person name="Lokyitsang T."/>
            <person name="Lokyitsang Y."/>
            <person name="Lubonja R."/>
            <person name="Lui A."/>
            <person name="MacDonald P."/>
            <person name="Magnisalis V."/>
            <person name="Maru K."/>
            <person name="Matthews C."/>
            <person name="McCusker W."/>
            <person name="McDonough S."/>
            <person name="Mehta T."/>
            <person name="Meldrim J."/>
            <person name="Meneus L."/>
            <person name="Mihai O."/>
            <person name="Mihalev A."/>
            <person name="Mihova T."/>
            <person name="Mittelman R."/>
            <person name="Mlenga V."/>
            <person name="Montmayeur A."/>
            <person name="Mulrain L."/>
            <person name="Navidi A."/>
            <person name="Naylor J."/>
            <person name="Negash T."/>
            <person name="Nguyen T."/>
            <person name="Nguyen N."/>
            <person name="Nicol R."/>
            <person name="Norbu C."/>
            <person name="Norbu N."/>
            <person name="Novod N."/>
            <person name="O'Neill B."/>
            <person name="Osman S."/>
            <person name="Markiewicz E."/>
            <person name="Oyono O.L."/>
            <person name="Patti C."/>
            <person name="Phunkhang P."/>
            <person name="Pierre F."/>
            <person name="Priest M."/>
            <person name="Raghuraman S."/>
            <person name="Rege F."/>
            <person name="Reyes R."/>
            <person name="Rise C."/>
            <person name="Rogov P."/>
            <person name="Ross K."/>
            <person name="Ryan E."/>
            <person name="Settipalli S."/>
            <person name="Shea T."/>
            <person name="Sherpa N."/>
            <person name="Shi L."/>
            <person name="Shih D."/>
            <person name="Sparrow T."/>
            <person name="Spaulding J."/>
            <person name="Stalker J."/>
            <person name="Stange-Thomann N."/>
            <person name="Stavropoulos S."/>
            <person name="Stone C."/>
            <person name="Strader C."/>
            <person name="Tesfaye S."/>
            <person name="Thomson T."/>
            <person name="Thoulutsang Y."/>
            <person name="Thoulutsang D."/>
            <person name="Topham K."/>
            <person name="Topping I."/>
            <person name="Tsamla T."/>
            <person name="Vassiliev H."/>
            <person name="Vo A."/>
            <person name="Wangchuk T."/>
            <person name="Wangdi T."/>
            <person name="Weiand M."/>
            <person name="Wilkinson J."/>
            <person name="Wilson A."/>
            <person name="Yadav S."/>
            <person name="Young G."/>
            <person name="Yu Q."/>
            <person name="Zembek L."/>
            <person name="Zhong D."/>
            <person name="Zimmer A."/>
            <person name="Zwirko Z."/>
            <person name="Jaffe D.B."/>
            <person name="Alvarez P."/>
            <person name="Brockman W."/>
            <person name="Butler J."/>
            <person name="Chin C."/>
            <person name="Gnerre S."/>
            <person name="Grabherr M."/>
            <person name="Kleber M."/>
            <person name="Mauceli E."/>
            <person name="MacCallum I."/>
        </authorList>
    </citation>
    <scope>NUCLEOTIDE SEQUENCE [LARGE SCALE GENOMIC DNA]</scope>
    <source>
        <strain evidence="3 4">TSC#14021-0224.01</strain>
    </source>
</reference>
<evidence type="ECO:0000256" key="2">
    <source>
        <dbReference type="SAM" id="MobiDB-lite"/>
    </source>
</evidence>
<evidence type="ECO:0000256" key="1">
    <source>
        <dbReference type="SAM" id="Coils"/>
    </source>
</evidence>
<dbReference type="OrthoDB" id="7871835at2759"/>
<dbReference type="EMBL" id="CH954180">
    <property type="protein sequence ID" value="EDV46506.1"/>
    <property type="molecule type" value="Genomic_DNA"/>
</dbReference>
<feature type="compositionally biased region" description="Basic and acidic residues" evidence="2">
    <location>
        <begin position="373"/>
        <end position="398"/>
    </location>
</feature>
<reference evidence="3 4" key="2">
    <citation type="journal article" date="2008" name="Bioinformatics">
        <title>Assembly reconciliation.</title>
        <authorList>
            <person name="Zimin A.V."/>
            <person name="Smith D.R."/>
            <person name="Sutton G."/>
            <person name="Yorke J.A."/>
        </authorList>
    </citation>
    <scope>NUCLEOTIDE SEQUENCE [LARGE SCALE GENOMIC DNA]</scope>
    <source>
        <strain evidence="3 4">TSC#14021-0224.01</strain>
    </source>
</reference>
<dbReference type="OMA" id="DEFPMAQ"/>
<sequence length="565" mass="64731">MEKYPLAKELIGKFWLNDAQMAQLEEELKKRQELNAEEQLIEPQLEQMLFDLMLAKQCALEAKDNCASLAQANTIMQDCIFQILQIEELLGMTDLQDILYRTVHCMEQELQNQMKMDEDLAEHEDHQNTILESRSIVQEFRKQQASKEEAEKELASVEELLGQSDRQWTIMLRSMTDNRNKKIVSILQMSKLIDELEEQWNNTNFIKTDVTGGHIDINEDRQPKIASLPFDVSNNTSPFQSASDFLKNYIIQYIRPDDNEVRTKKLETPLRSILANRREDEYVATKQVRFSPYLKINHIEKEKSEIQDWLSHSGETDDQNGELEEDAEEIEATDDNSEEVSEEELAKASGDELEEASDEVLNDEMEAEDEGYEEKVQIEMSEKVLDPEQDGYDEKSGSEMEASVSDYKESGGEASGEEEPDDVGKQVNSGEKTKPDEQKSNEISDKPEIIRVDILSPMKNISSWVIDNIPTTSTGTLNSYTASQLLNYGIYFNEPPPSKRLKLDEDEFPMAQPMPEFLNNPTPTYNNVDDQSLLFSSPHNNFDDDYLLNFSDDNDPTPAGSSYIL</sequence>
<dbReference type="GO" id="GO:0010705">
    <property type="term" value="P:meiotic DNA double-strand break processing involved in reciprocal meiotic recombination"/>
    <property type="evidence" value="ECO:0007669"/>
    <property type="project" value="EnsemblMetazoa"/>
</dbReference>
<feature type="compositionally biased region" description="Acidic residues" evidence="2">
    <location>
        <begin position="316"/>
        <end position="343"/>
    </location>
</feature>
<accession>B3NWV9</accession>
<feature type="compositionally biased region" description="Basic and acidic residues" evidence="2">
    <location>
        <begin position="431"/>
        <end position="445"/>
    </location>
</feature>
<feature type="coiled-coil region" evidence="1">
    <location>
        <begin position="140"/>
        <end position="167"/>
    </location>
</feature>
<feature type="region of interest" description="Disordered" evidence="2">
    <location>
        <begin position="310"/>
        <end position="445"/>
    </location>
</feature>
<dbReference type="GO" id="GO:0008157">
    <property type="term" value="F:protein phosphatase 1 binding"/>
    <property type="evidence" value="ECO:0007669"/>
    <property type="project" value="EnsemblMetazoa"/>
</dbReference>
<dbReference type="eggNOG" id="ENOG502T6RJ">
    <property type="taxonomic scope" value="Eukaryota"/>
</dbReference>
<dbReference type="GO" id="GO:0098653">
    <property type="term" value="P:centromere clustering"/>
    <property type="evidence" value="ECO:0007669"/>
    <property type="project" value="EnsemblMetazoa"/>
</dbReference>
<organism evidence="3 4">
    <name type="scientific">Drosophila erecta</name>
    <name type="common">Fruit fly</name>
    <dbReference type="NCBI Taxonomy" id="7220"/>
    <lineage>
        <taxon>Eukaryota</taxon>
        <taxon>Metazoa</taxon>
        <taxon>Ecdysozoa</taxon>
        <taxon>Arthropoda</taxon>
        <taxon>Hexapoda</taxon>
        <taxon>Insecta</taxon>
        <taxon>Pterygota</taxon>
        <taxon>Neoptera</taxon>
        <taxon>Endopterygota</taxon>
        <taxon>Diptera</taxon>
        <taxon>Brachycera</taxon>
        <taxon>Muscomorpha</taxon>
        <taxon>Ephydroidea</taxon>
        <taxon>Drosophilidae</taxon>
        <taxon>Drosophila</taxon>
        <taxon>Sophophora</taxon>
    </lineage>
</organism>
<dbReference type="GO" id="GO:0007143">
    <property type="term" value="P:female meiotic nuclear division"/>
    <property type="evidence" value="ECO:0007669"/>
    <property type="project" value="EnsemblMetazoa"/>
</dbReference>
<evidence type="ECO:0000313" key="3">
    <source>
        <dbReference type="EMBL" id="EDV46506.1"/>
    </source>
</evidence>
<keyword evidence="4" id="KW-1185">Reference proteome</keyword>
<dbReference type="PhylomeDB" id="B3NWV9"/>